<evidence type="ECO:0000313" key="4">
    <source>
        <dbReference type="WBParaSite" id="ACAC_0000671701-mRNA-1"/>
    </source>
</evidence>
<feature type="region of interest" description="Disordered" evidence="2">
    <location>
        <begin position="355"/>
        <end position="383"/>
    </location>
</feature>
<feature type="compositionally biased region" description="Basic residues" evidence="2">
    <location>
        <begin position="11"/>
        <end position="24"/>
    </location>
</feature>
<feature type="compositionally biased region" description="Basic and acidic residues" evidence="2">
    <location>
        <begin position="506"/>
        <end position="517"/>
    </location>
</feature>
<proteinExistence type="predicted"/>
<reference evidence="3" key="1">
    <citation type="submission" date="2012-09" db="EMBL/GenBank/DDBJ databases">
        <authorList>
            <person name="Martin A.A."/>
        </authorList>
    </citation>
    <scope>NUCLEOTIDE SEQUENCE</scope>
</reference>
<accession>A0A0K0D9C5</accession>
<feature type="compositionally biased region" description="Basic and acidic residues" evidence="2">
    <location>
        <begin position="440"/>
        <end position="452"/>
    </location>
</feature>
<feature type="region of interest" description="Disordered" evidence="2">
    <location>
        <begin position="1"/>
        <end position="32"/>
    </location>
</feature>
<organism evidence="3 4">
    <name type="scientific">Angiostrongylus cantonensis</name>
    <name type="common">Rat lungworm</name>
    <dbReference type="NCBI Taxonomy" id="6313"/>
    <lineage>
        <taxon>Eukaryota</taxon>
        <taxon>Metazoa</taxon>
        <taxon>Ecdysozoa</taxon>
        <taxon>Nematoda</taxon>
        <taxon>Chromadorea</taxon>
        <taxon>Rhabditida</taxon>
        <taxon>Rhabditina</taxon>
        <taxon>Rhabditomorpha</taxon>
        <taxon>Strongyloidea</taxon>
        <taxon>Metastrongylidae</taxon>
        <taxon>Angiostrongylus</taxon>
    </lineage>
</organism>
<dbReference type="Proteomes" id="UP000035642">
    <property type="component" value="Unassembled WGS sequence"/>
</dbReference>
<feature type="compositionally biased region" description="Low complexity" evidence="2">
    <location>
        <begin position="453"/>
        <end position="464"/>
    </location>
</feature>
<reference evidence="4" key="2">
    <citation type="submission" date="2017-02" db="UniProtKB">
        <authorList>
            <consortium name="WormBaseParasite"/>
        </authorList>
    </citation>
    <scope>IDENTIFICATION</scope>
</reference>
<keyword evidence="3" id="KW-1185">Reference proteome</keyword>
<evidence type="ECO:0000256" key="2">
    <source>
        <dbReference type="SAM" id="MobiDB-lite"/>
    </source>
</evidence>
<keyword evidence="1" id="KW-0175">Coiled coil</keyword>
<feature type="compositionally biased region" description="Low complexity" evidence="2">
    <location>
        <begin position="1"/>
        <end position="10"/>
    </location>
</feature>
<evidence type="ECO:0000313" key="3">
    <source>
        <dbReference type="Proteomes" id="UP000035642"/>
    </source>
</evidence>
<name>A0A0K0D9C5_ANGCA</name>
<sequence>MVLRNSSNNPRMRRRQHPTSRKKSSAVSNVKTRLDPTVAKKKLRKGYVYEEVPADVPQSCLLGAHNGCLPSTYSDCGTQTLGSSHLFSALIEKIMNEQADFIAGATPNMPISLPSYVSRRLMFTQQVLLQQSEALDKMYKENTRLERVIKAVVSVVRKFRDEYASDLLCLRDSVKILKREFAFYQEEFVEEANKSMDNIQALKEQFQRKLEDYERKNRLLNARIELHIKEREAAEERADGYLRDIHTRDREVILANKLRDRAERKLKDSLYVANNAKCAHCQISEKMRTHLTSVVAEKTIMLEKCQKECSDLHRRADQADRISQILSKDSEKLRFELNTWKSDAERNLMEISRLKGEGITPRESPLHSNSPTPRIPTGKATPNDYGDRVAFPIPISAIRFSAFLAVSTPSDSTTKEQADTQRLSRPPEAHIMPTPPEEPDSPRLPRERKVECSPKASFFSAPSSSVRHVHPTVVGWRNTPSNELVLRDRSASRLDARAASPPSLIESDKNDVSKHDDVAEEQISRKSRAKEFSGVSDGTKGSHRNGRSSRSKVV</sequence>
<protein>
    <submittedName>
        <fullName evidence="4">Uncharacterized protein</fullName>
    </submittedName>
</protein>
<feature type="region of interest" description="Disordered" evidence="2">
    <location>
        <begin position="408"/>
        <end position="464"/>
    </location>
</feature>
<feature type="compositionally biased region" description="Basic residues" evidence="2">
    <location>
        <begin position="541"/>
        <end position="554"/>
    </location>
</feature>
<feature type="region of interest" description="Disordered" evidence="2">
    <location>
        <begin position="493"/>
        <end position="554"/>
    </location>
</feature>
<dbReference type="AlphaFoldDB" id="A0A0K0D9C5"/>
<dbReference type="WBParaSite" id="ACAC_0000671701-mRNA-1">
    <property type="protein sequence ID" value="ACAC_0000671701-mRNA-1"/>
    <property type="gene ID" value="ACAC_0000671701"/>
</dbReference>
<feature type="coiled-coil region" evidence="1">
    <location>
        <begin position="185"/>
        <end position="244"/>
    </location>
</feature>
<evidence type="ECO:0000256" key="1">
    <source>
        <dbReference type="SAM" id="Coils"/>
    </source>
</evidence>